<organism evidence="2 3">
    <name type="scientific">Parapedobacter koreensis</name>
    <dbReference type="NCBI Taxonomy" id="332977"/>
    <lineage>
        <taxon>Bacteria</taxon>
        <taxon>Pseudomonadati</taxon>
        <taxon>Bacteroidota</taxon>
        <taxon>Sphingobacteriia</taxon>
        <taxon>Sphingobacteriales</taxon>
        <taxon>Sphingobacteriaceae</taxon>
        <taxon>Parapedobacter</taxon>
    </lineage>
</organism>
<keyword evidence="3" id="KW-1185">Reference proteome</keyword>
<dbReference type="STRING" id="332977.SAMN05421740_11298"/>
<dbReference type="EMBL" id="FNZR01000012">
    <property type="protein sequence ID" value="SEL88460.1"/>
    <property type="molecule type" value="Genomic_DNA"/>
</dbReference>
<evidence type="ECO:0000256" key="1">
    <source>
        <dbReference type="SAM" id="SignalP"/>
    </source>
</evidence>
<gene>
    <name evidence="2" type="ORF">SAMN05421740_11298</name>
</gene>
<evidence type="ECO:0000313" key="3">
    <source>
        <dbReference type="Proteomes" id="UP000198916"/>
    </source>
</evidence>
<keyword evidence="1" id="KW-0732">Signal</keyword>
<dbReference type="OrthoDB" id="704518at2"/>
<evidence type="ECO:0008006" key="4">
    <source>
        <dbReference type="Google" id="ProtNLM"/>
    </source>
</evidence>
<sequence length="209" mass="23902">MKKTTIALLYLLALNACAQQQEKFDPVRWKAPYDLSLEGWGIERFAMPIDFAPTIPFKGVEDIRFTPGWGNEQDPEYWSYAFLWYVEGTHRIQEEDIQKNLAAYFDGLVGRNIEKRSLPKDLVKETEAQFRKLPAAESGDLETFVGTVNMVDYMGKKPMVLQGTVHIRQCPDSDHTILFHQFSPQERTAPVWAKLNGLWEAFSCGAPTP</sequence>
<reference evidence="3" key="1">
    <citation type="submission" date="2016-10" db="EMBL/GenBank/DDBJ databases">
        <authorList>
            <person name="Varghese N."/>
            <person name="Submissions S."/>
        </authorList>
    </citation>
    <scope>NUCLEOTIDE SEQUENCE [LARGE SCALE GENOMIC DNA]</scope>
    <source>
        <strain evidence="3">Jip14</strain>
    </source>
</reference>
<name>A0A1H7TUA3_9SPHI</name>
<dbReference type="AlphaFoldDB" id="A0A1H7TUA3"/>
<accession>A0A1H7TUA3</accession>
<dbReference type="Proteomes" id="UP000198916">
    <property type="component" value="Unassembled WGS sequence"/>
</dbReference>
<protein>
    <recommendedName>
        <fullName evidence="4">Lipoprotein</fullName>
    </recommendedName>
</protein>
<dbReference type="RefSeq" id="WP_143053973.1">
    <property type="nucleotide sequence ID" value="NZ_FNZR01000012.1"/>
</dbReference>
<feature type="chain" id="PRO_5011519765" description="Lipoprotein" evidence="1">
    <location>
        <begin position="19"/>
        <end position="209"/>
    </location>
</feature>
<feature type="signal peptide" evidence="1">
    <location>
        <begin position="1"/>
        <end position="18"/>
    </location>
</feature>
<evidence type="ECO:0000313" key="2">
    <source>
        <dbReference type="EMBL" id="SEL88460.1"/>
    </source>
</evidence>
<proteinExistence type="predicted"/>